<sequence precursor="true">MKKRYQLLSLTLLIPVLVACANTSTKEAEKAPSLSTQKKDTDTGKTTSLKYPPMQSNQLDKTTFLFNGAENDLSVMKTIERYVHLTSNYDFANFDQTEADKRLAEVKNLKLNMELAPDEQEMFQTIVEKAKSVGSGTSKVTQLGIFKEKNSEKDPEGTYDDSYQVALTMRIEEDERVVSETTMVALVWMKADKIQASFSVADLQEVVDVADFFNNLN</sequence>
<feature type="region of interest" description="Disordered" evidence="1">
    <location>
        <begin position="28"/>
        <end position="53"/>
    </location>
</feature>
<feature type="signal peptide" evidence="2">
    <location>
        <begin position="1"/>
        <end position="21"/>
    </location>
</feature>
<dbReference type="RefSeq" id="WP_093650090.1">
    <property type="nucleotide sequence ID" value="NZ_CTEN01000002.1"/>
</dbReference>
<proteinExistence type="predicted"/>
<evidence type="ECO:0008006" key="5">
    <source>
        <dbReference type="Google" id="ProtNLM"/>
    </source>
</evidence>
<reference evidence="4" key="1">
    <citation type="submission" date="2015-03" db="EMBL/GenBank/DDBJ databases">
        <authorList>
            <person name="Urmite Genomes"/>
        </authorList>
    </citation>
    <scope>NUCLEOTIDE SEQUENCE [LARGE SCALE GENOMIC DNA]</scope>
    <source>
        <strain evidence="4">FF10</strain>
    </source>
</reference>
<dbReference type="AlphaFoldDB" id="A0A0E4CSA1"/>
<evidence type="ECO:0000256" key="1">
    <source>
        <dbReference type="SAM" id="MobiDB-lite"/>
    </source>
</evidence>
<gene>
    <name evidence="3" type="ORF">BN1356_00759</name>
</gene>
<name>A0A0E4CSA1_9STRE</name>
<evidence type="ECO:0000313" key="3">
    <source>
        <dbReference type="EMBL" id="CQR24414.1"/>
    </source>
</evidence>
<evidence type="ECO:0000313" key="4">
    <source>
        <dbReference type="Proteomes" id="UP000198604"/>
    </source>
</evidence>
<protein>
    <recommendedName>
        <fullName evidence="5">Lipoprotein</fullName>
    </recommendedName>
</protein>
<dbReference type="PROSITE" id="PS51257">
    <property type="entry name" value="PROKAR_LIPOPROTEIN"/>
    <property type="match status" value="1"/>
</dbReference>
<dbReference type="STRING" id="1608583.BN1356_00759"/>
<dbReference type="Proteomes" id="UP000198604">
    <property type="component" value="Unassembled WGS sequence"/>
</dbReference>
<accession>A0A0E4CSA1</accession>
<evidence type="ECO:0000256" key="2">
    <source>
        <dbReference type="SAM" id="SignalP"/>
    </source>
</evidence>
<keyword evidence="4" id="KW-1185">Reference proteome</keyword>
<feature type="chain" id="PRO_5002419749" description="Lipoprotein" evidence="2">
    <location>
        <begin position="22"/>
        <end position="217"/>
    </location>
</feature>
<organism evidence="3 4">
    <name type="scientific">Streptococcus varani</name>
    <dbReference type="NCBI Taxonomy" id="1608583"/>
    <lineage>
        <taxon>Bacteria</taxon>
        <taxon>Bacillati</taxon>
        <taxon>Bacillota</taxon>
        <taxon>Bacilli</taxon>
        <taxon>Lactobacillales</taxon>
        <taxon>Streptococcaceae</taxon>
        <taxon>Streptococcus</taxon>
    </lineage>
</organism>
<keyword evidence="2" id="KW-0732">Signal</keyword>
<dbReference type="EMBL" id="CTEN01000002">
    <property type="protein sequence ID" value="CQR24414.1"/>
    <property type="molecule type" value="Genomic_DNA"/>
</dbReference>